<feature type="transmembrane region" description="Helical" evidence="2">
    <location>
        <begin position="68"/>
        <end position="88"/>
    </location>
</feature>
<keyword evidence="2" id="KW-0472">Membrane</keyword>
<evidence type="ECO:0000256" key="1">
    <source>
        <dbReference type="SAM" id="MobiDB-lite"/>
    </source>
</evidence>
<sequence length="393" mass="40800">MSDDNIRHLWSEAELDDAFAALHPQVHTDAGELDRARAKLLRAAAGESGDGLTAPASPSKKRSGAWRWIAVAAAVAVLTGGVVVASNLGDPSEVRPATTPTSDNRPVAGQYTHVTNDYTVLEWVSHRSVFAVRERLEVWIPPDPREVWKRRWTRTGQATIIGGMPADQAALPGPASEVQTAAAGVFTESIPGSPGWTAAPEGWHQPTAEFIAGLPSNPAQLLLRIAQAAEAGPFPGGPVPLFQPVNVDVETAMSKGAVPPVTSNRTISPASEFPISPPAAVTTPLNPSPAGSSEGQAGLALSVLTSGLAPRPLRQALVTALAQMHGVKTTGTGGTVNFAFPAGDHELLITVDAETSTVLRASTVATNSVYGLSAGRAISTSAYRYDITDGSGD</sequence>
<dbReference type="EMBL" id="FOEF01000005">
    <property type="protein sequence ID" value="SEP25613.1"/>
    <property type="molecule type" value="Genomic_DNA"/>
</dbReference>
<evidence type="ECO:0000313" key="3">
    <source>
        <dbReference type="EMBL" id="SEP25613.1"/>
    </source>
</evidence>
<evidence type="ECO:0000256" key="2">
    <source>
        <dbReference type="SAM" id="Phobius"/>
    </source>
</evidence>
<dbReference type="STRING" id="394193.SAMN04489732_10590"/>
<dbReference type="Proteomes" id="UP000198582">
    <property type="component" value="Unassembled WGS sequence"/>
</dbReference>
<feature type="compositionally biased region" description="Polar residues" evidence="1">
    <location>
        <begin position="283"/>
        <end position="295"/>
    </location>
</feature>
<keyword evidence="2" id="KW-0812">Transmembrane</keyword>
<gene>
    <name evidence="3" type="ORF">SAMN04489732_10590</name>
</gene>
<protein>
    <submittedName>
        <fullName evidence="3">Uncharacterized protein</fullName>
    </submittedName>
</protein>
<keyword evidence="2" id="KW-1133">Transmembrane helix</keyword>
<name>A0A1H8WDM4_9PSEU</name>
<accession>A0A1H8WDM4</accession>
<evidence type="ECO:0000313" key="4">
    <source>
        <dbReference type="Proteomes" id="UP000198582"/>
    </source>
</evidence>
<keyword evidence="4" id="KW-1185">Reference proteome</keyword>
<reference evidence="3 4" key="1">
    <citation type="submission" date="2016-10" db="EMBL/GenBank/DDBJ databases">
        <authorList>
            <person name="de Groot N.N."/>
        </authorList>
    </citation>
    <scope>NUCLEOTIDE SEQUENCE [LARGE SCALE GENOMIC DNA]</scope>
    <source>
        <strain evidence="3 4">DSM 44993</strain>
    </source>
</reference>
<feature type="region of interest" description="Disordered" evidence="1">
    <location>
        <begin position="88"/>
        <end position="110"/>
    </location>
</feature>
<feature type="region of interest" description="Disordered" evidence="1">
    <location>
        <begin position="258"/>
        <end position="295"/>
    </location>
</feature>
<dbReference type="RefSeq" id="WP_091617199.1">
    <property type="nucleotide sequence ID" value="NZ_FOEF01000005.1"/>
</dbReference>
<dbReference type="AlphaFoldDB" id="A0A1H8WDM4"/>
<dbReference type="OrthoDB" id="3387554at2"/>
<proteinExistence type="predicted"/>
<organism evidence="3 4">
    <name type="scientific">Amycolatopsis saalfeldensis</name>
    <dbReference type="NCBI Taxonomy" id="394193"/>
    <lineage>
        <taxon>Bacteria</taxon>
        <taxon>Bacillati</taxon>
        <taxon>Actinomycetota</taxon>
        <taxon>Actinomycetes</taxon>
        <taxon>Pseudonocardiales</taxon>
        <taxon>Pseudonocardiaceae</taxon>
        <taxon>Amycolatopsis</taxon>
    </lineage>
</organism>